<reference evidence="11 12" key="1">
    <citation type="submission" date="2021-03" db="EMBL/GenBank/DDBJ databases">
        <title>Thermosipho ferrireducens sp.nov., an anaerobic thermophilic iron-reducing bacterium isolated from a deep-sea hydrothermal sulfide deposits.</title>
        <authorList>
            <person name="Zeng X."/>
            <person name="Chen Y."/>
            <person name="Shao Z."/>
        </authorList>
    </citation>
    <scope>NUCLEOTIDE SEQUENCE [LARGE SCALE GENOMIC DNA]</scope>
    <source>
        <strain evidence="11 12">JL129W03</strain>
    </source>
</reference>
<keyword evidence="11" id="KW-0282">Flagellum</keyword>
<feature type="transmembrane region" description="Helical" evidence="10">
    <location>
        <begin position="125"/>
        <end position="148"/>
    </location>
</feature>
<evidence type="ECO:0000256" key="8">
    <source>
        <dbReference type="ARBA" id="ARBA00023143"/>
    </source>
</evidence>
<keyword evidence="11" id="KW-0966">Cell projection</keyword>
<evidence type="ECO:0000256" key="5">
    <source>
        <dbReference type="ARBA" id="ARBA00022692"/>
    </source>
</evidence>
<keyword evidence="6 10" id="KW-1133">Transmembrane helix</keyword>
<keyword evidence="11" id="KW-0969">Cilium</keyword>
<comment type="similarity">
    <text evidence="2 10">Belongs to the FliR/MopE/SpaR family.</text>
</comment>
<feature type="transmembrane region" description="Helical" evidence="10">
    <location>
        <begin position="168"/>
        <end position="198"/>
    </location>
</feature>
<protein>
    <recommendedName>
        <fullName evidence="3 9">Flagellar biosynthetic protein FliR</fullName>
    </recommendedName>
</protein>
<keyword evidence="5 10" id="KW-0812">Transmembrane</keyword>
<dbReference type="PANTHER" id="PTHR30065">
    <property type="entry name" value="FLAGELLAR BIOSYNTHETIC PROTEIN FLIR"/>
    <property type="match status" value="1"/>
</dbReference>
<evidence type="ECO:0000256" key="6">
    <source>
        <dbReference type="ARBA" id="ARBA00022989"/>
    </source>
</evidence>
<comment type="subcellular location">
    <subcellularLocation>
        <location evidence="10">Cell membrane</location>
        <topology evidence="10">Multi-pass membrane protein</topology>
    </subcellularLocation>
    <subcellularLocation>
        <location evidence="10">Bacterial flagellum basal body</location>
    </subcellularLocation>
</comment>
<evidence type="ECO:0000313" key="12">
    <source>
        <dbReference type="Proteomes" id="UP000671862"/>
    </source>
</evidence>
<feature type="transmembrane region" description="Helical" evidence="10">
    <location>
        <begin position="65"/>
        <end position="90"/>
    </location>
</feature>
<proteinExistence type="inferred from homology"/>
<name>A0ABX7S7K1_9BACT</name>
<evidence type="ECO:0000256" key="3">
    <source>
        <dbReference type="ARBA" id="ARBA00021717"/>
    </source>
</evidence>
<evidence type="ECO:0000313" key="11">
    <source>
        <dbReference type="EMBL" id="QTA38559.1"/>
    </source>
</evidence>
<dbReference type="Pfam" id="PF01311">
    <property type="entry name" value="Bac_export_1"/>
    <property type="match status" value="1"/>
</dbReference>
<dbReference type="Proteomes" id="UP000671862">
    <property type="component" value="Chromosome"/>
</dbReference>
<comment type="function">
    <text evidence="1 10">Role in flagellar biosynthesis.</text>
</comment>
<dbReference type="PANTHER" id="PTHR30065:SF1">
    <property type="entry name" value="SURFACE PRESENTATION OF ANTIGENS PROTEIN SPAR"/>
    <property type="match status" value="1"/>
</dbReference>
<keyword evidence="7 10" id="KW-0472">Membrane</keyword>
<feature type="transmembrane region" description="Helical" evidence="10">
    <location>
        <begin position="210"/>
        <end position="234"/>
    </location>
</feature>
<evidence type="ECO:0000256" key="1">
    <source>
        <dbReference type="ARBA" id="ARBA00002578"/>
    </source>
</evidence>
<evidence type="ECO:0000256" key="4">
    <source>
        <dbReference type="ARBA" id="ARBA00022475"/>
    </source>
</evidence>
<keyword evidence="8 10" id="KW-0975">Bacterial flagellum</keyword>
<gene>
    <name evidence="11" type="primary">fliR</name>
    <name evidence="11" type="ORF">JYK00_03330</name>
</gene>
<accession>A0ABX7S7K1</accession>
<sequence>MDIVTFVETQFLNWGMLISRLSGMFLVTPLLSGRLIPVEVRAALVLFLSYIALPQTKAIPLDTPIILVVLSVLNNFLIGLAIGMFAFFILGAFSIAGELIGIESGFGLATAMDPTMEETPILGQLVYLLALFVFISLNGHLIVYSGILDSIEKFPLFLPELDFSFTNFLISGFVDMFVVALKISIPVIGYMFVVNMLLGLLSRLVPQMNVFMVGIPIKAVLVFIIFLGLIPIWAETAGKLSNVLERVIMQLLSK</sequence>
<evidence type="ECO:0000256" key="9">
    <source>
        <dbReference type="NCBIfam" id="TIGR01400"/>
    </source>
</evidence>
<keyword evidence="12" id="KW-1185">Reference proteome</keyword>
<dbReference type="InterPro" id="IPR006303">
    <property type="entry name" value="FliR"/>
</dbReference>
<evidence type="ECO:0000256" key="2">
    <source>
        <dbReference type="ARBA" id="ARBA00009772"/>
    </source>
</evidence>
<dbReference type="InterPro" id="IPR002010">
    <property type="entry name" value="T3SS_IM_R"/>
</dbReference>
<dbReference type="PRINTS" id="PR00953">
    <property type="entry name" value="TYPE3IMRPROT"/>
</dbReference>
<evidence type="ECO:0000256" key="10">
    <source>
        <dbReference type="RuleBase" id="RU362071"/>
    </source>
</evidence>
<feature type="transmembrane region" description="Helical" evidence="10">
    <location>
        <begin position="38"/>
        <end position="53"/>
    </location>
</feature>
<organism evidence="11 12">
    <name type="scientific">Thermosipho ferrireducens</name>
    <dbReference type="NCBI Taxonomy" id="2571116"/>
    <lineage>
        <taxon>Bacteria</taxon>
        <taxon>Thermotogati</taxon>
        <taxon>Thermotogota</taxon>
        <taxon>Thermotogae</taxon>
        <taxon>Thermotogales</taxon>
        <taxon>Fervidobacteriaceae</taxon>
        <taxon>Thermosipho</taxon>
    </lineage>
</organism>
<evidence type="ECO:0000256" key="7">
    <source>
        <dbReference type="ARBA" id="ARBA00023136"/>
    </source>
</evidence>
<dbReference type="EMBL" id="CP071446">
    <property type="protein sequence ID" value="QTA38559.1"/>
    <property type="molecule type" value="Genomic_DNA"/>
</dbReference>
<keyword evidence="4 10" id="KW-1003">Cell membrane</keyword>
<dbReference type="NCBIfam" id="TIGR01400">
    <property type="entry name" value="fliR"/>
    <property type="match status" value="1"/>
</dbReference>